<dbReference type="GO" id="GO:0000124">
    <property type="term" value="C:SAGA complex"/>
    <property type="evidence" value="ECO:0007669"/>
    <property type="project" value="TreeGrafter"/>
</dbReference>
<gene>
    <name evidence="5" type="ORF">LTR09_007451</name>
</gene>
<organism evidence="5 6">
    <name type="scientific">Extremus antarcticus</name>
    <dbReference type="NCBI Taxonomy" id="702011"/>
    <lineage>
        <taxon>Eukaryota</taxon>
        <taxon>Fungi</taxon>
        <taxon>Dikarya</taxon>
        <taxon>Ascomycota</taxon>
        <taxon>Pezizomycotina</taxon>
        <taxon>Dothideomycetes</taxon>
        <taxon>Dothideomycetidae</taxon>
        <taxon>Mycosphaerellales</taxon>
        <taxon>Extremaceae</taxon>
        <taxon>Extremus</taxon>
    </lineage>
</organism>
<dbReference type="PANTHER" id="PTHR21277:SF5">
    <property type="entry name" value="TRANSCRIPTIONAL ADAPTER 1"/>
    <property type="match status" value="1"/>
</dbReference>
<accession>A0AAJ0DCW8</accession>
<dbReference type="GO" id="GO:0003713">
    <property type="term" value="F:transcription coactivator activity"/>
    <property type="evidence" value="ECO:0007669"/>
    <property type="project" value="TreeGrafter"/>
</dbReference>
<dbReference type="InterPro" id="IPR024738">
    <property type="entry name" value="Hfi1/Tada1"/>
</dbReference>
<comment type="subcellular location">
    <subcellularLocation>
        <location evidence="1">Nucleus</location>
    </subcellularLocation>
</comment>
<protein>
    <submittedName>
        <fullName evidence="5">Uncharacterized protein</fullName>
    </submittedName>
</protein>
<dbReference type="Proteomes" id="UP001271007">
    <property type="component" value="Unassembled WGS sequence"/>
</dbReference>
<name>A0AAJ0DCW8_9PEZI</name>
<evidence type="ECO:0000256" key="3">
    <source>
        <dbReference type="ARBA" id="ARBA00023163"/>
    </source>
</evidence>
<dbReference type="Pfam" id="PF12767">
    <property type="entry name" value="SAGA-Tad1"/>
    <property type="match status" value="1"/>
</dbReference>
<keyword evidence="4" id="KW-0539">Nucleus</keyword>
<dbReference type="EMBL" id="JAWDJX010000026">
    <property type="protein sequence ID" value="KAK3051428.1"/>
    <property type="molecule type" value="Genomic_DNA"/>
</dbReference>
<evidence type="ECO:0000256" key="1">
    <source>
        <dbReference type="ARBA" id="ARBA00004123"/>
    </source>
</evidence>
<evidence type="ECO:0000256" key="2">
    <source>
        <dbReference type="ARBA" id="ARBA00023015"/>
    </source>
</evidence>
<keyword evidence="6" id="KW-1185">Reference proteome</keyword>
<sequence length="655" mass="72909">MNPADFTLNISPSLANKPLAAPSINKNGKTPVPRADLEPIYTQLKGALGDQWPDYKAAISAFVLGGLNQAELSWVLQPLLTLTPVVTTSTTLAISPISILHLHNTLLASLYANTLRDPPPTEVAPWVVATDKPTTTSKNAGASGANDKAEERLKKEVMAIHPRDRRRIKTLKETNKSIHDGLADMQDYRHELAVKPPDIAPQSAGGLQRTNWDIEIRRRYAQTLAEETLEFPTQNDVQNRIEPICYEEGLVGGCPHGSLQLCTEILEQSTEAFLKELLSGIYAHARSNGEGCVQTGNFKRQLRKEEEDAERGTLQRNPAGFLPAELEMQVKREGLCMEDMRLSLQVEDGYMKQEPFLSHRVLLSQYEQPAPVPLKLNGVTGRHMVNGTGPKTDSGGLEDAMAVDDEPTWRGATKADAFELRTIIEDLSDEAQRANTRRKHRIGLHYRSKQKDTLSRTLVDKRNQLRFAKYQQQRLHSPDEGYIGNGNNRREQAADAGATILARAAQCAERAGAGWVRIADIEEAMGCGVWVPENPPLRFSDKRPSGQAVPQETSRHRRNIAPHLEALYNEALSMTTPERRRTSIHAALTDMEMAGKNNVPDSPPARISGMSPDTQAQKDMARIQDEVFLLRHEMLLTSETYRQACEFETPHDITM</sequence>
<dbReference type="GO" id="GO:0005634">
    <property type="term" value="C:nucleus"/>
    <property type="evidence" value="ECO:0007669"/>
    <property type="project" value="UniProtKB-SubCell"/>
</dbReference>
<evidence type="ECO:0000313" key="6">
    <source>
        <dbReference type="Proteomes" id="UP001271007"/>
    </source>
</evidence>
<keyword evidence="2" id="KW-0805">Transcription regulation</keyword>
<keyword evidence="3" id="KW-0804">Transcription</keyword>
<dbReference type="GO" id="GO:0006357">
    <property type="term" value="P:regulation of transcription by RNA polymerase II"/>
    <property type="evidence" value="ECO:0007669"/>
    <property type="project" value="TreeGrafter"/>
</dbReference>
<evidence type="ECO:0000256" key="4">
    <source>
        <dbReference type="ARBA" id="ARBA00023242"/>
    </source>
</evidence>
<dbReference type="PANTHER" id="PTHR21277">
    <property type="entry name" value="TRANSCRIPTIONAL ADAPTER 1"/>
    <property type="match status" value="1"/>
</dbReference>
<dbReference type="AlphaFoldDB" id="A0AAJ0DCW8"/>
<reference evidence="5" key="1">
    <citation type="submission" date="2023-04" db="EMBL/GenBank/DDBJ databases">
        <title>Black Yeasts Isolated from many extreme environments.</title>
        <authorList>
            <person name="Coleine C."/>
            <person name="Stajich J.E."/>
            <person name="Selbmann L."/>
        </authorList>
    </citation>
    <scope>NUCLEOTIDE SEQUENCE</scope>
    <source>
        <strain evidence="5">CCFEE 5312</strain>
    </source>
</reference>
<comment type="caution">
    <text evidence="5">The sequence shown here is derived from an EMBL/GenBank/DDBJ whole genome shotgun (WGS) entry which is preliminary data.</text>
</comment>
<evidence type="ECO:0000313" key="5">
    <source>
        <dbReference type="EMBL" id="KAK3051428.1"/>
    </source>
</evidence>
<proteinExistence type="predicted"/>